<dbReference type="PANTHER" id="PTHR22930:SF85">
    <property type="entry name" value="GH03217P-RELATED"/>
    <property type="match status" value="1"/>
</dbReference>
<reference evidence="14" key="2">
    <citation type="submission" date="2016-04" db="UniProtKB">
        <authorList>
            <consortium name="EnsemblMetazoa"/>
        </authorList>
    </citation>
    <scope>IDENTIFICATION</scope>
</reference>
<dbReference type="GO" id="GO:0004518">
    <property type="term" value="F:nuclease activity"/>
    <property type="evidence" value="ECO:0007669"/>
    <property type="project" value="UniProtKB-KW"/>
</dbReference>
<evidence type="ECO:0000256" key="7">
    <source>
        <dbReference type="ARBA" id="ARBA00022722"/>
    </source>
</evidence>
<evidence type="ECO:0000256" key="5">
    <source>
        <dbReference type="ARBA" id="ARBA00015519"/>
    </source>
</evidence>
<evidence type="ECO:0000256" key="8">
    <source>
        <dbReference type="ARBA" id="ARBA00022723"/>
    </source>
</evidence>
<dbReference type="GO" id="GO:0005737">
    <property type="term" value="C:cytoplasm"/>
    <property type="evidence" value="ECO:0007669"/>
    <property type="project" value="UniProtKB-SubCell"/>
</dbReference>
<feature type="domain" description="DDE Tnp4" evidence="13">
    <location>
        <begin position="187"/>
        <end position="341"/>
    </location>
</feature>
<organism evidence="14 15">
    <name type="scientific">Atta cephalotes</name>
    <name type="common">Leafcutter ant</name>
    <dbReference type="NCBI Taxonomy" id="12957"/>
    <lineage>
        <taxon>Eukaryota</taxon>
        <taxon>Metazoa</taxon>
        <taxon>Ecdysozoa</taxon>
        <taxon>Arthropoda</taxon>
        <taxon>Hexapoda</taxon>
        <taxon>Insecta</taxon>
        <taxon>Pterygota</taxon>
        <taxon>Neoptera</taxon>
        <taxon>Endopterygota</taxon>
        <taxon>Hymenoptera</taxon>
        <taxon>Apocrita</taxon>
        <taxon>Aculeata</taxon>
        <taxon>Formicoidea</taxon>
        <taxon>Formicidae</taxon>
        <taxon>Myrmicinae</taxon>
        <taxon>Atta</taxon>
    </lineage>
</organism>
<dbReference type="InParanoid" id="A0A158NMU6"/>
<evidence type="ECO:0000256" key="2">
    <source>
        <dbReference type="ARBA" id="ARBA00004123"/>
    </source>
</evidence>
<dbReference type="PRINTS" id="PR02086">
    <property type="entry name" value="PUTNUCHARBI1"/>
</dbReference>
<comment type="cofactor">
    <cofactor evidence="1">
        <name>a divalent metal cation</name>
        <dbReference type="ChEBI" id="CHEBI:60240"/>
    </cofactor>
</comment>
<sequence length="392" mass="45542">MIEMENKEELISSLFAKALLLLELFYDNENDYNLYIKDIERYCILLLTKYSIKKSTLRLQDDAENVLSCYNDKQFKSQFGMKRSTFDYILNIIRPSLIRSTCGRKRISPKKQFLIALWKMATSDPYRPICEKFYVGRATALMAVRRVIQAIAQRAHLFVKWPKGNRAKEIIRGFAATSAFPGIIGVVDNTHIKIKTPHINPDSYVNKKRQHSIQLQAVCDHELRFTHCLAGHVGSVPSQKVFRLSEVCHYLDDPEKFSNDSHLVGNAAYTIHEHLMTPFRENEDLTDRQKNYNFCHSSAEITIKRTFVLLKRRFQSLLKTLDMERIDLIPEFIIACCVLHNICLLQNDEFSIVESDVLETNNDIEIVTKKRNTNAGDRKRDKICNDLIMRNV</sequence>
<dbReference type="Proteomes" id="UP000005205">
    <property type="component" value="Unassembled WGS sequence"/>
</dbReference>
<evidence type="ECO:0000256" key="10">
    <source>
        <dbReference type="ARBA" id="ARBA00023242"/>
    </source>
</evidence>
<dbReference type="EMBL" id="ADTU01020809">
    <property type="status" value="NOT_ANNOTATED_CDS"/>
    <property type="molecule type" value="Genomic_DNA"/>
</dbReference>
<evidence type="ECO:0000256" key="9">
    <source>
        <dbReference type="ARBA" id="ARBA00022801"/>
    </source>
</evidence>
<comment type="subcellular location">
    <subcellularLocation>
        <location evidence="3">Cytoplasm</location>
    </subcellularLocation>
    <subcellularLocation>
        <location evidence="2">Nucleus</location>
    </subcellularLocation>
</comment>
<dbReference type="InterPro" id="IPR027806">
    <property type="entry name" value="HARBI1_dom"/>
</dbReference>
<evidence type="ECO:0000256" key="11">
    <source>
        <dbReference type="ARBA" id="ARBA00030126"/>
    </source>
</evidence>
<dbReference type="OrthoDB" id="2668416at2759"/>
<dbReference type="GO" id="GO:0016787">
    <property type="term" value="F:hydrolase activity"/>
    <property type="evidence" value="ECO:0007669"/>
    <property type="project" value="UniProtKB-KW"/>
</dbReference>
<gene>
    <name evidence="14" type="primary">105622029</name>
</gene>
<evidence type="ECO:0000256" key="6">
    <source>
        <dbReference type="ARBA" id="ARBA00022490"/>
    </source>
</evidence>
<dbReference type="eggNOG" id="KOG4585">
    <property type="taxonomic scope" value="Eukaryota"/>
</dbReference>
<evidence type="ECO:0000256" key="3">
    <source>
        <dbReference type="ARBA" id="ARBA00004496"/>
    </source>
</evidence>
<evidence type="ECO:0000256" key="4">
    <source>
        <dbReference type="ARBA" id="ARBA00006958"/>
    </source>
</evidence>
<keyword evidence="9" id="KW-0378">Hydrolase</keyword>
<keyword evidence="7" id="KW-0540">Nuclease</keyword>
<reference evidence="15" key="1">
    <citation type="journal article" date="2011" name="PLoS Genet.">
        <title>The genome sequence of the leaf-cutter ant Atta cephalotes reveals insights into its obligate symbiotic lifestyle.</title>
        <authorList>
            <person name="Suen G."/>
            <person name="Teiling C."/>
            <person name="Li L."/>
            <person name="Holt C."/>
            <person name="Abouheif E."/>
            <person name="Bornberg-Bauer E."/>
            <person name="Bouffard P."/>
            <person name="Caldera E.J."/>
            <person name="Cash E."/>
            <person name="Cavanaugh A."/>
            <person name="Denas O."/>
            <person name="Elhaik E."/>
            <person name="Fave M.J."/>
            <person name="Gadau J."/>
            <person name="Gibson J.D."/>
            <person name="Graur D."/>
            <person name="Grubbs K.J."/>
            <person name="Hagen D.E."/>
            <person name="Harkins T.T."/>
            <person name="Helmkampf M."/>
            <person name="Hu H."/>
            <person name="Johnson B.R."/>
            <person name="Kim J."/>
            <person name="Marsh S.E."/>
            <person name="Moeller J.A."/>
            <person name="Munoz-Torres M.C."/>
            <person name="Murphy M.C."/>
            <person name="Naughton M.C."/>
            <person name="Nigam S."/>
            <person name="Overson R."/>
            <person name="Rajakumar R."/>
            <person name="Reese J.T."/>
            <person name="Scott J.J."/>
            <person name="Smith C.R."/>
            <person name="Tao S."/>
            <person name="Tsutsui N.D."/>
            <person name="Viljakainen L."/>
            <person name="Wissler L."/>
            <person name="Yandell M.D."/>
            <person name="Zimmer F."/>
            <person name="Taylor J."/>
            <person name="Slater S.C."/>
            <person name="Clifton S.W."/>
            <person name="Warren W.C."/>
            <person name="Elsik C.G."/>
            <person name="Smith C.D."/>
            <person name="Weinstock G.M."/>
            <person name="Gerardo N.M."/>
            <person name="Currie C.R."/>
        </authorList>
    </citation>
    <scope>NUCLEOTIDE SEQUENCE [LARGE SCALE GENOMIC DNA]</scope>
</reference>
<dbReference type="InterPro" id="IPR026103">
    <property type="entry name" value="HARBI1_animal"/>
</dbReference>
<evidence type="ECO:0000313" key="15">
    <source>
        <dbReference type="Proteomes" id="UP000005205"/>
    </source>
</evidence>
<evidence type="ECO:0000259" key="13">
    <source>
        <dbReference type="Pfam" id="PF13359"/>
    </source>
</evidence>
<dbReference type="AlphaFoldDB" id="A0A158NMU6"/>
<dbReference type="GO" id="GO:0046872">
    <property type="term" value="F:metal ion binding"/>
    <property type="evidence" value="ECO:0007669"/>
    <property type="project" value="UniProtKB-KW"/>
</dbReference>
<dbReference type="EnsemblMetazoa" id="XM_012203464.1">
    <property type="protein sequence ID" value="XP_012058854.1"/>
    <property type="gene ID" value="LOC105622029"/>
</dbReference>
<dbReference type="KEGG" id="acep:105622029"/>
<dbReference type="GO" id="GO:0005634">
    <property type="term" value="C:nucleus"/>
    <property type="evidence" value="ECO:0007669"/>
    <property type="project" value="UniProtKB-SubCell"/>
</dbReference>
<keyword evidence="15" id="KW-1185">Reference proteome</keyword>
<name>A0A158NMU6_ATTCE</name>
<proteinExistence type="inferred from homology"/>
<evidence type="ECO:0000313" key="14">
    <source>
        <dbReference type="EnsemblMetazoa" id="XP_012058854.1"/>
    </source>
</evidence>
<dbReference type="InterPro" id="IPR045249">
    <property type="entry name" value="HARBI1-like"/>
</dbReference>
<comment type="similarity">
    <text evidence="4">Belongs to the HARBI1 family.</text>
</comment>
<dbReference type="Pfam" id="PF13359">
    <property type="entry name" value="DDE_Tnp_4"/>
    <property type="match status" value="1"/>
</dbReference>
<accession>A0A158NMU6</accession>
<comment type="function">
    <text evidence="12">Transposase-derived protein that may have nuclease activity. Does not have transposase activity.</text>
</comment>
<keyword evidence="10" id="KW-0539">Nucleus</keyword>
<protein>
    <recommendedName>
        <fullName evidence="5">Putative nuclease HARBI1</fullName>
    </recommendedName>
    <alternativeName>
        <fullName evidence="11">Harbinger transposase-derived nuclease</fullName>
    </alternativeName>
</protein>
<evidence type="ECO:0000256" key="12">
    <source>
        <dbReference type="ARBA" id="ARBA00045850"/>
    </source>
</evidence>
<keyword evidence="6" id="KW-0963">Cytoplasm</keyword>
<dbReference type="PANTHER" id="PTHR22930">
    <property type="match status" value="1"/>
</dbReference>
<keyword evidence="8" id="KW-0479">Metal-binding</keyword>
<evidence type="ECO:0000256" key="1">
    <source>
        <dbReference type="ARBA" id="ARBA00001968"/>
    </source>
</evidence>